<dbReference type="eggNOG" id="COG0759">
    <property type="taxonomic scope" value="Bacteria"/>
</dbReference>
<feature type="region of interest" description="Disordered" evidence="1">
    <location>
        <begin position="74"/>
        <end position="93"/>
    </location>
</feature>
<gene>
    <name evidence="2" type="ORF">BegalDRAFT_2427</name>
</gene>
<dbReference type="OrthoDB" id="6629784at2"/>
<dbReference type="STRING" id="395493.BegalDRAFT_2427"/>
<dbReference type="Proteomes" id="UP000005744">
    <property type="component" value="Unassembled WGS sequence"/>
</dbReference>
<name>I3CI35_9GAMM</name>
<sequence length="146" mass="16612">MLNRLLARLIRVYQQYISPYKGFRCAYAVKHQDLSCSEYARVTLLQSGTRQSFSLIQQRFHDCKLAAEALEKERKAKKSQRKHAQEKDNNRCDGIDCNCSDLPDVSQFACKSCHKPEIPSCKSCDMPDLHCGGMDVAHCDACSCSW</sequence>
<dbReference type="HOGENOM" id="CLU_138959_0_0_6"/>
<dbReference type="InterPro" id="IPR002696">
    <property type="entry name" value="Membr_insert_effic_factor_YidD"/>
</dbReference>
<dbReference type="AlphaFoldDB" id="I3CI35"/>
<keyword evidence="3" id="KW-1185">Reference proteome</keyword>
<organism evidence="2 3">
    <name type="scientific">Beggiatoa alba B18LD</name>
    <dbReference type="NCBI Taxonomy" id="395493"/>
    <lineage>
        <taxon>Bacteria</taxon>
        <taxon>Pseudomonadati</taxon>
        <taxon>Pseudomonadota</taxon>
        <taxon>Gammaproteobacteria</taxon>
        <taxon>Thiotrichales</taxon>
        <taxon>Thiotrichaceae</taxon>
        <taxon>Beggiatoa</taxon>
    </lineage>
</organism>
<dbReference type="Pfam" id="PF01809">
    <property type="entry name" value="YidD"/>
    <property type="match status" value="1"/>
</dbReference>
<dbReference type="RefSeq" id="WP_002690328.1">
    <property type="nucleotide sequence ID" value="NZ_JH600070.1"/>
</dbReference>
<evidence type="ECO:0000256" key="1">
    <source>
        <dbReference type="SAM" id="MobiDB-lite"/>
    </source>
</evidence>
<feature type="compositionally biased region" description="Basic and acidic residues" evidence="1">
    <location>
        <begin position="83"/>
        <end position="93"/>
    </location>
</feature>
<evidence type="ECO:0000313" key="2">
    <source>
        <dbReference type="EMBL" id="EIJ43278.1"/>
    </source>
</evidence>
<dbReference type="NCBIfam" id="TIGR00278">
    <property type="entry name" value="membrane protein insertion efficiency factor YidD"/>
    <property type="match status" value="1"/>
</dbReference>
<reference evidence="2 3" key="1">
    <citation type="submission" date="2011-11" db="EMBL/GenBank/DDBJ databases">
        <title>Improved High-Quality Draft sequence of Beggiatoa alba B18lD.</title>
        <authorList>
            <consortium name="US DOE Joint Genome Institute"/>
            <person name="Lucas S."/>
            <person name="Han J."/>
            <person name="Lapidus A."/>
            <person name="Cheng J.-F."/>
            <person name="Goodwin L."/>
            <person name="Pitluck S."/>
            <person name="Peters L."/>
            <person name="Mikhailova N."/>
            <person name="Held B."/>
            <person name="Detter J.C."/>
            <person name="Han C."/>
            <person name="Tapia R."/>
            <person name="Land M."/>
            <person name="Hauser L."/>
            <person name="Kyrpides N."/>
            <person name="Ivanova N."/>
            <person name="Pagani I."/>
            <person name="Samuel K."/>
            <person name="Teske A."/>
            <person name="Mueller J."/>
            <person name="Woyke T."/>
        </authorList>
    </citation>
    <scope>NUCLEOTIDE SEQUENCE [LARGE SCALE GENOMIC DNA]</scope>
    <source>
        <strain evidence="2 3">B18LD</strain>
    </source>
</reference>
<evidence type="ECO:0008006" key="4">
    <source>
        <dbReference type="Google" id="ProtNLM"/>
    </source>
</evidence>
<proteinExistence type="predicted"/>
<evidence type="ECO:0000313" key="3">
    <source>
        <dbReference type="Proteomes" id="UP000005744"/>
    </source>
</evidence>
<protein>
    <recommendedName>
        <fullName evidence="4">Membrane protein insertion efficiency factor YidD</fullName>
    </recommendedName>
</protein>
<accession>I3CI35</accession>
<dbReference type="EMBL" id="JH600070">
    <property type="protein sequence ID" value="EIJ43278.1"/>
    <property type="molecule type" value="Genomic_DNA"/>
</dbReference>
<dbReference type="SMART" id="SM01234">
    <property type="entry name" value="Haemolytic"/>
    <property type="match status" value="1"/>
</dbReference>